<feature type="transmembrane region" description="Helical" evidence="1">
    <location>
        <begin position="6"/>
        <end position="22"/>
    </location>
</feature>
<reference evidence="3" key="1">
    <citation type="submission" date="2012-02" db="EMBL/GenBank/DDBJ databases">
        <title>The complete genome of Echinicola vietnamensis DSM 17526.</title>
        <authorList>
            <person name="Lucas S."/>
            <person name="Copeland A."/>
            <person name="Lapidus A."/>
            <person name="Glavina del Rio T."/>
            <person name="Dalin E."/>
            <person name="Tice H."/>
            <person name="Bruce D."/>
            <person name="Goodwin L."/>
            <person name="Pitluck S."/>
            <person name="Peters L."/>
            <person name="Ovchinnikova G."/>
            <person name="Teshima H."/>
            <person name="Kyrpides N."/>
            <person name="Mavromatis K."/>
            <person name="Ivanova N."/>
            <person name="Brettin T."/>
            <person name="Detter J.C."/>
            <person name="Han C."/>
            <person name="Larimer F."/>
            <person name="Land M."/>
            <person name="Hauser L."/>
            <person name="Markowitz V."/>
            <person name="Cheng J.-F."/>
            <person name="Hugenholtz P."/>
            <person name="Woyke T."/>
            <person name="Wu D."/>
            <person name="Brambilla E."/>
            <person name="Klenk H.-P."/>
            <person name="Eisen J.A."/>
        </authorList>
    </citation>
    <scope>NUCLEOTIDE SEQUENCE [LARGE SCALE GENOMIC DNA]</scope>
    <source>
        <strain evidence="3">DSM 17526 / LMG 23754 / KMM 6221</strain>
    </source>
</reference>
<keyword evidence="3" id="KW-1185">Reference proteome</keyword>
<keyword evidence="1" id="KW-1133">Transmembrane helix</keyword>
<dbReference type="AlphaFoldDB" id="L0FZK8"/>
<dbReference type="KEGG" id="evi:Echvi_2223"/>
<dbReference type="EMBL" id="CP003346">
    <property type="protein sequence ID" value="AGA78473.1"/>
    <property type="molecule type" value="Genomic_DNA"/>
</dbReference>
<sequence>MFVILYNMIILSLISIFIQFTIRETYFTVNKVFWILIGTTLTAYQLDIIFGINELVNFNPLSGWFFIMVTENNFNFFTASNLLFISAFLNIVLFRTLHTTENHTK</sequence>
<evidence type="ECO:0000256" key="1">
    <source>
        <dbReference type="SAM" id="Phobius"/>
    </source>
</evidence>
<feature type="transmembrane region" description="Helical" evidence="1">
    <location>
        <begin position="76"/>
        <end position="97"/>
    </location>
</feature>
<keyword evidence="1" id="KW-0472">Membrane</keyword>
<evidence type="ECO:0000313" key="2">
    <source>
        <dbReference type="EMBL" id="AGA78473.1"/>
    </source>
</evidence>
<dbReference type="Proteomes" id="UP000010796">
    <property type="component" value="Chromosome"/>
</dbReference>
<gene>
    <name evidence="2" type="ordered locus">Echvi_2223</name>
</gene>
<dbReference type="HOGENOM" id="CLU_2232313_0_0_10"/>
<proteinExistence type="predicted"/>
<organism evidence="2 3">
    <name type="scientific">Echinicola vietnamensis (strain DSM 17526 / LMG 23754 / KMM 6221)</name>
    <dbReference type="NCBI Taxonomy" id="926556"/>
    <lineage>
        <taxon>Bacteria</taxon>
        <taxon>Pseudomonadati</taxon>
        <taxon>Bacteroidota</taxon>
        <taxon>Cytophagia</taxon>
        <taxon>Cytophagales</taxon>
        <taxon>Cyclobacteriaceae</taxon>
        <taxon>Echinicola</taxon>
    </lineage>
</organism>
<name>L0FZK8_ECHVK</name>
<evidence type="ECO:0000313" key="3">
    <source>
        <dbReference type="Proteomes" id="UP000010796"/>
    </source>
</evidence>
<feature type="transmembrane region" description="Helical" evidence="1">
    <location>
        <begin position="34"/>
        <end position="56"/>
    </location>
</feature>
<accession>L0FZK8</accession>
<protein>
    <submittedName>
        <fullName evidence="2">Uncharacterized protein</fullName>
    </submittedName>
</protein>
<keyword evidence="1" id="KW-0812">Transmembrane</keyword>